<dbReference type="GO" id="GO:0009244">
    <property type="term" value="P:lipopolysaccharide core region biosynthetic process"/>
    <property type="evidence" value="ECO:0007669"/>
    <property type="project" value="TreeGrafter"/>
</dbReference>
<dbReference type="Pfam" id="PF01075">
    <property type="entry name" value="Glyco_transf_9"/>
    <property type="match status" value="1"/>
</dbReference>
<comment type="caution">
    <text evidence="3">The sequence shown here is derived from an EMBL/GenBank/DDBJ whole genome shotgun (WGS) entry which is preliminary data.</text>
</comment>
<reference evidence="3 4" key="1">
    <citation type="submission" date="2016-01" db="EMBL/GenBank/DDBJ databases">
        <authorList>
            <person name="Oliw E.H."/>
        </authorList>
    </citation>
    <scope>NUCLEOTIDE SEQUENCE [LARGE SCALE GENOMIC DNA]</scope>
    <source>
        <strain evidence="3 4">CMW7756B</strain>
    </source>
</reference>
<dbReference type="AlphaFoldDB" id="A0A133S791"/>
<dbReference type="PANTHER" id="PTHR30160:SF1">
    <property type="entry name" value="LIPOPOLYSACCHARIDE 1,2-N-ACETYLGLUCOSAMINETRANSFERASE-RELATED"/>
    <property type="match status" value="1"/>
</dbReference>
<dbReference type="SUPFAM" id="SSF53756">
    <property type="entry name" value="UDP-Glycosyltransferase/glycogen phosphorylase"/>
    <property type="match status" value="1"/>
</dbReference>
<dbReference type="Proteomes" id="UP000070226">
    <property type="component" value="Unassembled WGS sequence"/>
</dbReference>
<protein>
    <submittedName>
        <fullName evidence="3">Putative lipopolysaccharide heptosyltransferase I</fullName>
    </submittedName>
</protein>
<dbReference type="RefSeq" id="WP_060807072.1">
    <property type="nucleotide sequence ID" value="NZ_KQ958051.1"/>
</dbReference>
<dbReference type="GO" id="GO:0008713">
    <property type="term" value="F:ADP-heptose-lipopolysaccharide heptosyltransferase activity"/>
    <property type="evidence" value="ECO:0007669"/>
    <property type="project" value="TreeGrafter"/>
</dbReference>
<sequence>MKDYSNILIIKMSSLGDVIHALPTLYALRQNLPHAKITWAIHAQFASLLPGTPWVDEVIIIDKKQLKSPSYLWNLRKELHSRHFDMTLDLQCIAKSAIVSLLSGSPEKYGYWELREGSQLVNKALVGAHKYDHVIERYLDTVRALGGEVDGVEFPMPHDHAAEGKIRNRLSELGVTDDYVVVVPGARWIVKEWPLLNFGELCIRLCESGKKVVIAGSPDDSEKGQFIENYVKSDNLINLVGQTTMAELIELIRHCHIFISADTGPLHIANALKKPLIALFGTTSPHRTGPYGGSHVHLIISPTSKATPEQPLVDDPDCMAQIPVDAVWDVYSEMLRKDL</sequence>
<dbReference type="EMBL" id="LRQT01000003">
    <property type="protein sequence ID" value="KXA65522.1"/>
    <property type="molecule type" value="Genomic_DNA"/>
</dbReference>
<accession>A0A133S791</accession>
<evidence type="ECO:0000313" key="4">
    <source>
        <dbReference type="Proteomes" id="UP000070226"/>
    </source>
</evidence>
<dbReference type="CDD" id="cd03789">
    <property type="entry name" value="GT9_LPS_heptosyltransferase"/>
    <property type="match status" value="1"/>
</dbReference>
<evidence type="ECO:0000313" key="3">
    <source>
        <dbReference type="EMBL" id="KXA65522.1"/>
    </source>
</evidence>
<gene>
    <name evidence="3" type="ORF">HMPREF3233_00134</name>
</gene>
<dbReference type="InterPro" id="IPR002201">
    <property type="entry name" value="Glyco_trans_9"/>
</dbReference>
<name>A0A133S791_9FIRM</name>
<evidence type="ECO:0000256" key="1">
    <source>
        <dbReference type="ARBA" id="ARBA00022676"/>
    </source>
</evidence>
<dbReference type="PATRIC" id="fig|39777.7.peg.126"/>
<dbReference type="GO" id="GO:0005829">
    <property type="term" value="C:cytosol"/>
    <property type="evidence" value="ECO:0007669"/>
    <property type="project" value="TreeGrafter"/>
</dbReference>
<dbReference type="Gene3D" id="3.40.50.2000">
    <property type="entry name" value="Glycogen Phosphorylase B"/>
    <property type="match status" value="2"/>
</dbReference>
<keyword evidence="2 3" id="KW-0808">Transferase</keyword>
<evidence type="ECO:0000256" key="2">
    <source>
        <dbReference type="ARBA" id="ARBA00022679"/>
    </source>
</evidence>
<dbReference type="STRING" id="39777.B7L28_03620"/>
<organism evidence="3">
    <name type="scientific">Veillonella atypica</name>
    <dbReference type="NCBI Taxonomy" id="39777"/>
    <lineage>
        <taxon>Bacteria</taxon>
        <taxon>Bacillati</taxon>
        <taxon>Bacillota</taxon>
        <taxon>Negativicutes</taxon>
        <taxon>Veillonellales</taxon>
        <taxon>Veillonellaceae</taxon>
        <taxon>Veillonella</taxon>
    </lineage>
</organism>
<dbReference type="InterPro" id="IPR051199">
    <property type="entry name" value="LPS_LOS_Heptosyltrfase"/>
</dbReference>
<keyword evidence="1" id="KW-0328">Glycosyltransferase</keyword>
<dbReference type="PANTHER" id="PTHR30160">
    <property type="entry name" value="TETRAACYLDISACCHARIDE 4'-KINASE-RELATED"/>
    <property type="match status" value="1"/>
</dbReference>
<proteinExistence type="predicted"/>